<reference evidence="1 2" key="1">
    <citation type="submission" date="2019-03" db="EMBL/GenBank/DDBJ databases">
        <title>Nitrincola sp. nov. isolated from an Indian soda lake.</title>
        <authorList>
            <person name="Joshi A."/>
            <person name="Thite S.V."/>
            <person name="Joseph N."/>
            <person name="Dhotre D."/>
            <person name="Moorthy M."/>
            <person name="Shouche Y.S."/>
        </authorList>
    </citation>
    <scope>NUCLEOTIDE SEQUENCE [LARGE SCALE GENOMIC DNA]</scope>
    <source>
        <strain evidence="1 2">MEB193</strain>
    </source>
</reference>
<comment type="caution">
    <text evidence="1">The sequence shown here is derived from an EMBL/GenBank/DDBJ whole genome shotgun (WGS) entry which is preliminary data.</text>
</comment>
<dbReference type="EMBL" id="SMRS01000003">
    <property type="protein sequence ID" value="KAA0875409.1"/>
    <property type="molecule type" value="Genomic_DNA"/>
</dbReference>
<evidence type="ECO:0000313" key="2">
    <source>
        <dbReference type="Proteomes" id="UP000325302"/>
    </source>
</evidence>
<proteinExistence type="predicted"/>
<dbReference type="PIRSF" id="PIRSF019381">
    <property type="entry name" value="YcjX"/>
    <property type="match status" value="1"/>
</dbReference>
<dbReference type="PANTHER" id="PTHR38605">
    <property type="entry name" value="ATPASE-RELATED"/>
    <property type="match status" value="1"/>
</dbReference>
<sequence>MRLGLKTQGSWQRLHTQARQHWQRAAAQRLRLAVTGLSGSGKTVFLSSLIHHLLHSDQPGALPFFTPARQGRIQAVRVCPDPPAGLALFPWRENLQGLTHQPPLWPRSTSSLSGVTLEIRYRPRQALKRLLGESAILYLELIDYPGEWLLDLPLLEMDYLSWCQFTAQRFAQPALQALTQDWQAALSEVDWLAPAHPETLQRFAHRYQQLLQQLQKAPHSFSLLQPGRFLLPREQKETKDLTVFPIWPLPLMPQARKKIPAGSYLETLQTAYRHYAEQQIRPFYQTTLAKVDRQIILVDLLKTLNQGQHCFQDMQTALSELLRSFQYGRNGILRRLFSPKIDKVLLAATKADHVTTNQQANLQVFLNLMLQESSREIRFNGVTTQSLSLASVRATRPALAEVDGQQLSCLTGRRLSDGQEIAIFPGEIPTHLPQAQDWHSGRFRFIDFAPEAIQPHQSDTGDHLRLDQALEALLGDRL</sequence>
<organism evidence="1 2">
    <name type="scientific">Nitrincola tapanii</name>
    <dbReference type="NCBI Taxonomy" id="1708751"/>
    <lineage>
        <taxon>Bacteria</taxon>
        <taxon>Pseudomonadati</taxon>
        <taxon>Pseudomonadota</taxon>
        <taxon>Gammaproteobacteria</taxon>
        <taxon>Oceanospirillales</taxon>
        <taxon>Oceanospirillaceae</taxon>
        <taxon>Nitrincola</taxon>
    </lineage>
</organism>
<dbReference type="InterPro" id="IPR007413">
    <property type="entry name" value="YcjX-like"/>
</dbReference>
<evidence type="ECO:0000313" key="1">
    <source>
        <dbReference type="EMBL" id="KAA0875409.1"/>
    </source>
</evidence>
<keyword evidence="2" id="KW-1185">Reference proteome</keyword>
<protein>
    <submittedName>
        <fullName evidence="1">YcjX family protein</fullName>
    </submittedName>
</protein>
<dbReference type="Proteomes" id="UP000325302">
    <property type="component" value="Unassembled WGS sequence"/>
</dbReference>
<dbReference type="AlphaFoldDB" id="A0A5A9W5P9"/>
<name>A0A5A9W5P9_9GAMM</name>
<dbReference type="PANTHER" id="PTHR38605:SF1">
    <property type="entry name" value="ATPASE"/>
    <property type="match status" value="1"/>
</dbReference>
<dbReference type="Pfam" id="PF04317">
    <property type="entry name" value="DUF463"/>
    <property type="match status" value="1"/>
</dbReference>
<gene>
    <name evidence="1" type="ORF">E1H14_05325</name>
</gene>
<dbReference type="OrthoDB" id="9777645at2"/>
<accession>A0A5A9W5P9</accession>